<dbReference type="InterPro" id="IPR013320">
    <property type="entry name" value="ConA-like_dom_sf"/>
</dbReference>
<reference evidence="3 4" key="1">
    <citation type="submission" date="2018-12" db="EMBL/GenBank/DDBJ databases">
        <title>Draft genome sequence of Xylaria grammica IHI A82.</title>
        <authorList>
            <person name="Buettner E."/>
            <person name="Kellner H."/>
        </authorList>
    </citation>
    <scope>NUCLEOTIDE SEQUENCE [LARGE SCALE GENOMIC DNA]</scope>
    <source>
        <strain evidence="3 4">IHI A82</strain>
    </source>
</reference>
<dbReference type="Proteomes" id="UP000286045">
    <property type="component" value="Unassembled WGS sequence"/>
</dbReference>
<dbReference type="CDD" id="cd02182">
    <property type="entry name" value="GH16_Strep_laminarinase_like"/>
    <property type="match status" value="1"/>
</dbReference>
<dbReference type="GO" id="GO:0004553">
    <property type="term" value="F:hydrolase activity, hydrolyzing O-glycosyl compounds"/>
    <property type="evidence" value="ECO:0007669"/>
    <property type="project" value="InterPro"/>
</dbReference>
<name>A0A439D3D5_9PEZI</name>
<dbReference type="AlphaFoldDB" id="A0A439D3D5"/>
<dbReference type="PROSITE" id="PS51762">
    <property type="entry name" value="GH16_2"/>
    <property type="match status" value="1"/>
</dbReference>
<feature type="region of interest" description="Disordered" evidence="1">
    <location>
        <begin position="22"/>
        <end position="43"/>
    </location>
</feature>
<proteinExistence type="predicted"/>
<feature type="domain" description="GH16" evidence="2">
    <location>
        <begin position="122"/>
        <end position="377"/>
    </location>
</feature>
<protein>
    <recommendedName>
        <fullName evidence="2">GH16 domain-containing protein</fullName>
    </recommendedName>
</protein>
<dbReference type="InterPro" id="IPR000757">
    <property type="entry name" value="Beta-glucanase-like"/>
</dbReference>
<dbReference type="Gene3D" id="2.60.120.200">
    <property type="match status" value="1"/>
</dbReference>
<accession>A0A439D3D5</accession>
<evidence type="ECO:0000313" key="4">
    <source>
        <dbReference type="Proteomes" id="UP000286045"/>
    </source>
</evidence>
<dbReference type="Pfam" id="PF26113">
    <property type="entry name" value="GH16_XgeA"/>
    <property type="match status" value="1"/>
</dbReference>
<dbReference type="EMBL" id="RYZI01000177">
    <property type="protein sequence ID" value="RWA08928.1"/>
    <property type="molecule type" value="Genomic_DNA"/>
</dbReference>
<dbReference type="PANTHER" id="PTHR10963:SF60">
    <property type="entry name" value="GRAM-NEGATIVE BACTERIA-BINDING PROTEIN 1-RELATED"/>
    <property type="match status" value="1"/>
</dbReference>
<dbReference type="PANTHER" id="PTHR10963">
    <property type="entry name" value="GLYCOSYL HYDROLASE-RELATED"/>
    <property type="match status" value="1"/>
</dbReference>
<dbReference type="SUPFAM" id="SSF49899">
    <property type="entry name" value="Concanavalin A-like lectins/glucanases"/>
    <property type="match status" value="1"/>
</dbReference>
<organism evidence="3 4">
    <name type="scientific">Xylaria grammica</name>
    <dbReference type="NCBI Taxonomy" id="363999"/>
    <lineage>
        <taxon>Eukaryota</taxon>
        <taxon>Fungi</taxon>
        <taxon>Dikarya</taxon>
        <taxon>Ascomycota</taxon>
        <taxon>Pezizomycotina</taxon>
        <taxon>Sordariomycetes</taxon>
        <taxon>Xylariomycetidae</taxon>
        <taxon>Xylariales</taxon>
        <taxon>Xylariaceae</taxon>
        <taxon>Xylaria</taxon>
    </lineage>
</organism>
<sequence>MTLVAASRQLVRVTSRRLDSKIEPLQYKEEGQSSSSDDLRAPQHETNNQTVLCTISESSKLVATPLASSDFPRGSTSYPSTPCIIHIHTILIPHHVCEVASVCLGGHLGRAEAVPGYGGYNVVWQENFNGAAGSLVNEGNWNIIERARADNANNEWQTYTRSNQNHQLSGGATLQIVPLNNNGWTSARLESKYVFTPPDGRRTMIEAKIRFGANAAAQKQGIWPAFWLLGDSIRHGTAWPACGEVDILEMVNGVLTGYGTVHCDVAPGGICNEYNGIGGNTGIGDNGWHTWRVTIDRTPGNWVDESITWYRDGAQFMQVTGGRINNVNVWNSLATTPLYIILNVAVGGDWPGAPNAQTLGSWGSEMEVAYVAQYQST</sequence>
<dbReference type="STRING" id="363999.A0A439D3D5"/>
<dbReference type="GO" id="GO:0005975">
    <property type="term" value="P:carbohydrate metabolic process"/>
    <property type="evidence" value="ECO:0007669"/>
    <property type="project" value="InterPro"/>
</dbReference>
<evidence type="ECO:0000256" key="1">
    <source>
        <dbReference type="SAM" id="MobiDB-lite"/>
    </source>
</evidence>
<keyword evidence="4" id="KW-1185">Reference proteome</keyword>
<evidence type="ECO:0000313" key="3">
    <source>
        <dbReference type="EMBL" id="RWA08928.1"/>
    </source>
</evidence>
<gene>
    <name evidence="3" type="ORF">EKO27_g6166</name>
</gene>
<evidence type="ECO:0000259" key="2">
    <source>
        <dbReference type="PROSITE" id="PS51762"/>
    </source>
</evidence>
<dbReference type="InterPro" id="IPR050546">
    <property type="entry name" value="Glycosyl_Hydrlase_16"/>
</dbReference>
<comment type="caution">
    <text evidence="3">The sequence shown here is derived from an EMBL/GenBank/DDBJ whole genome shotgun (WGS) entry which is preliminary data.</text>
</comment>